<proteinExistence type="predicted"/>
<evidence type="ECO:0000313" key="2">
    <source>
        <dbReference type="Proteomes" id="UP000054217"/>
    </source>
</evidence>
<accession>A0A0C3K1G4</accession>
<dbReference type="EMBL" id="KN831976">
    <property type="protein sequence ID" value="KIO03362.1"/>
    <property type="molecule type" value="Genomic_DNA"/>
</dbReference>
<reference evidence="2" key="2">
    <citation type="submission" date="2015-01" db="EMBL/GenBank/DDBJ databases">
        <title>Evolutionary Origins and Diversification of the Mycorrhizal Mutualists.</title>
        <authorList>
            <consortium name="DOE Joint Genome Institute"/>
            <consortium name="Mycorrhizal Genomics Consortium"/>
            <person name="Kohler A."/>
            <person name="Kuo A."/>
            <person name="Nagy L.G."/>
            <person name="Floudas D."/>
            <person name="Copeland A."/>
            <person name="Barry K.W."/>
            <person name="Cichocki N."/>
            <person name="Veneault-Fourrey C."/>
            <person name="LaButti K."/>
            <person name="Lindquist E.A."/>
            <person name="Lipzen A."/>
            <person name="Lundell T."/>
            <person name="Morin E."/>
            <person name="Murat C."/>
            <person name="Riley R."/>
            <person name="Ohm R."/>
            <person name="Sun H."/>
            <person name="Tunlid A."/>
            <person name="Henrissat B."/>
            <person name="Grigoriev I.V."/>
            <person name="Hibbett D.S."/>
            <person name="Martin F."/>
        </authorList>
    </citation>
    <scope>NUCLEOTIDE SEQUENCE [LARGE SCALE GENOMIC DNA]</scope>
    <source>
        <strain evidence="2">Marx 270</strain>
    </source>
</reference>
<protein>
    <submittedName>
        <fullName evidence="1">Uncharacterized protein</fullName>
    </submittedName>
</protein>
<sequence>MMSTLSMLAARWLEDAVQLHSLYRAASARAVVATQSRLWPADSIRSFVSKATPEQPNTDTTKLSATFSFTSRQSDTDPPEPQLLIVFTSAS</sequence>
<dbReference type="InParanoid" id="A0A0C3K1G4"/>
<keyword evidence="2" id="KW-1185">Reference proteome</keyword>
<organism evidence="1 2">
    <name type="scientific">Pisolithus tinctorius Marx 270</name>
    <dbReference type="NCBI Taxonomy" id="870435"/>
    <lineage>
        <taxon>Eukaryota</taxon>
        <taxon>Fungi</taxon>
        <taxon>Dikarya</taxon>
        <taxon>Basidiomycota</taxon>
        <taxon>Agaricomycotina</taxon>
        <taxon>Agaricomycetes</taxon>
        <taxon>Agaricomycetidae</taxon>
        <taxon>Boletales</taxon>
        <taxon>Sclerodermatineae</taxon>
        <taxon>Pisolithaceae</taxon>
        <taxon>Pisolithus</taxon>
    </lineage>
</organism>
<dbReference type="Proteomes" id="UP000054217">
    <property type="component" value="Unassembled WGS sequence"/>
</dbReference>
<reference evidence="1 2" key="1">
    <citation type="submission" date="2014-04" db="EMBL/GenBank/DDBJ databases">
        <authorList>
            <consortium name="DOE Joint Genome Institute"/>
            <person name="Kuo A."/>
            <person name="Kohler A."/>
            <person name="Costa M.D."/>
            <person name="Nagy L.G."/>
            <person name="Floudas D."/>
            <person name="Copeland A."/>
            <person name="Barry K.W."/>
            <person name="Cichocki N."/>
            <person name="Veneault-Fourrey C."/>
            <person name="LaButti K."/>
            <person name="Lindquist E.A."/>
            <person name="Lipzen A."/>
            <person name="Lundell T."/>
            <person name="Morin E."/>
            <person name="Murat C."/>
            <person name="Sun H."/>
            <person name="Tunlid A."/>
            <person name="Henrissat B."/>
            <person name="Grigoriev I.V."/>
            <person name="Hibbett D.S."/>
            <person name="Martin F."/>
            <person name="Nordberg H.P."/>
            <person name="Cantor M.N."/>
            <person name="Hua S.X."/>
        </authorList>
    </citation>
    <scope>NUCLEOTIDE SEQUENCE [LARGE SCALE GENOMIC DNA]</scope>
    <source>
        <strain evidence="1 2">Marx 270</strain>
    </source>
</reference>
<dbReference type="HOGENOM" id="CLU_177183_0_0_1"/>
<evidence type="ECO:0000313" key="1">
    <source>
        <dbReference type="EMBL" id="KIO03362.1"/>
    </source>
</evidence>
<dbReference type="AlphaFoldDB" id="A0A0C3K1G4"/>
<gene>
    <name evidence="1" type="ORF">M404DRAFT_618149</name>
</gene>
<name>A0A0C3K1G4_PISTI</name>